<keyword evidence="3" id="KW-0813">Transport</keyword>
<protein>
    <recommendedName>
        <fullName evidence="14">Vesicle transport v-SNARE 11</fullName>
    </recommendedName>
</protein>
<comment type="subcellular location">
    <subcellularLocation>
        <location evidence="1">Membrane</location>
        <topology evidence="1">Single-pass type IV membrane protein</topology>
    </subcellularLocation>
</comment>
<evidence type="ECO:0000256" key="6">
    <source>
        <dbReference type="ARBA" id="ARBA00022989"/>
    </source>
</evidence>
<dbReference type="PANTHER" id="PTHR21230:SF26">
    <property type="entry name" value="VESICLE TRANSPORT THROUGH INTERACTION WITH T-SNARES HOMOLOG 1A"/>
    <property type="match status" value="1"/>
</dbReference>
<dbReference type="PANTHER" id="PTHR21230">
    <property type="entry name" value="VESICLE TRANSPORT V-SNARE PROTEIN VTI1-RELATED"/>
    <property type="match status" value="1"/>
</dbReference>
<evidence type="ECO:0000256" key="7">
    <source>
        <dbReference type="ARBA" id="ARBA00023054"/>
    </source>
</evidence>
<evidence type="ECO:0008006" key="14">
    <source>
        <dbReference type="Google" id="ProtNLM"/>
    </source>
</evidence>
<dbReference type="InterPro" id="IPR038407">
    <property type="entry name" value="v-SNARE_N_sf"/>
</dbReference>
<comment type="similarity">
    <text evidence="2">Belongs to the VTI1 family.</text>
</comment>
<reference evidence="12 13" key="1">
    <citation type="journal article" date="2019" name="Genome Biol. Evol.">
        <title>Nanopore Sequencing Significantly Improves Genome Assembly of the Protozoan Parasite Trypanosoma cruzi.</title>
        <authorList>
            <person name="Diaz-Viraque F."/>
            <person name="Pita S."/>
            <person name="Greif G."/>
            <person name="de Souza R.C.M."/>
            <person name="Iraola G."/>
            <person name="Robello C."/>
        </authorList>
    </citation>
    <scope>NUCLEOTIDE SEQUENCE [LARGE SCALE GENOMIC DNA]</scope>
    <source>
        <strain evidence="12 13">Berenice</strain>
    </source>
</reference>
<dbReference type="FunFam" id="1.20.5.110:FF:000002">
    <property type="entry name" value="Vesicle transport through interaction with t-SNAREsB"/>
    <property type="match status" value="1"/>
</dbReference>
<dbReference type="EMBL" id="JABDHM010000036">
    <property type="protein sequence ID" value="KAF5221539.1"/>
    <property type="molecule type" value="Genomic_DNA"/>
</dbReference>
<proteinExistence type="inferred from homology"/>
<dbReference type="GO" id="GO:0031902">
    <property type="term" value="C:late endosome membrane"/>
    <property type="evidence" value="ECO:0007669"/>
    <property type="project" value="TreeGrafter"/>
</dbReference>
<keyword evidence="4 11" id="KW-0812">Transmembrane</keyword>
<evidence type="ECO:0000313" key="12">
    <source>
        <dbReference type="EMBL" id="KAF5221539.1"/>
    </source>
</evidence>
<dbReference type="GO" id="GO:0006906">
    <property type="term" value="P:vesicle fusion"/>
    <property type="evidence" value="ECO:0007669"/>
    <property type="project" value="TreeGrafter"/>
</dbReference>
<dbReference type="Gene3D" id="1.20.5.110">
    <property type="match status" value="1"/>
</dbReference>
<dbReference type="Proteomes" id="UP000583944">
    <property type="component" value="Unassembled WGS sequence"/>
</dbReference>
<dbReference type="GO" id="GO:0012507">
    <property type="term" value="C:ER to Golgi transport vesicle membrane"/>
    <property type="evidence" value="ECO:0007669"/>
    <property type="project" value="TreeGrafter"/>
</dbReference>
<dbReference type="GO" id="GO:0015031">
    <property type="term" value="P:protein transport"/>
    <property type="evidence" value="ECO:0007669"/>
    <property type="project" value="UniProtKB-KW"/>
</dbReference>
<gene>
    <name evidence="12" type="ORF">ECC02_005426</name>
</gene>
<evidence type="ECO:0000256" key="1">
    <source>
        <dbReference type="ARBA" id="ARBA00004211"/>
    </source>
</evidence>
<feature type="transmembrane region" description="Helical" evidence="11">
    <location>
        <begin position="63"/>
        <end position="79"/>
    </location>
</feature>
<dbReference type="Gene3D" id="1.20.58.400">
    <property type="entry name" value="t-snare proteins"/>
    <property type="match status" value="1"/>
</dbReference>
<dbReference type="GO" id="GO:0005484">
    <property type="term" value="F:SNAP receptor activity"/>
    <property type="evidence" value="ECO:0007669"/>
    <property type="project" value="TreeGrafter"/>
</dbReference>
<name>A0A7J6Y4D5_TRYCR</name>
<keyword evidence="6 11" id="KW-1133">Transmembrane helix</keyword>
<evidence type="ECO:0000313" key="13">
    <source>
        <dbReference type="Proteomes" id="UP000583944"/>
    </source>
</evidence>
<dbReference type="GO" id="GO:0000149">
    <property type="term" value="F:SNARE binding"/>
    <property type="evidence" value="ECO:0007669"/>
    <property type="project" value="TreeGrafter"/>
</dbReference>
<feature type="coiled-coil region" evidence="9">
    <location>
        <begin position="168"/>
        <end position="202"/>
    </location>
</feature>
<comment type="caution">
    <text evidence="12">The sequence shown here is derived from an EMBL/GenBank/DDBJ whole genome shotgun (WGS) entry which is preliminary data.</text>
</comment>
<feature type="region of interest" description="Disordered" evidence="10">
    <location>
        <begin position="336"/>
        <end position="365"/>
    </location>
</feature>
<evidence type="ECO:0000256" key="2">
    <source>
        <dbReference type="ARBA" id="ARBA00006108"/>
    </source>
</evidence>
<evidence type="ECO:0000256" key="5">
    <source>
        <dbReference type="ARBA" id="ARBA00022927"/>
    </source>
</evidence>
<accession>A0A7J6Y4D5</accession>
<organism evidence="12 13">
    <name type="scientific">Trypanosoma cruzi</name>
    <dbReference type="NCBI Taxonomy" id="5693"/>
    <lineage>
        <taxon>Eukaryota</taxon>
        <taxon>Discoba</taxon>
        <taxon>Euglenozoa</taxon>
        <taxon>Kinetoplastea</taxon>
        <taxon>Metakinetoplastina</taxon>
        <taxon>Trypanosomatida</taxon>
        <taxon>Trypanosomatidae</taxon>
        <taxon>Trypanosoma</taxon>
        <taxon>Schizotrypanum</taxon>
    </lineage>
</organism>
<dbReference type="Pfam" id="PF12352">
    <property type="entry name" value="V-SNARE_C"/>
    <property type="match status" value="1"/>
</dbReference>
<dbReference type="AlphaFoldDB" id="A0A7J6Y4D5"/>
<evidence type="ECO:0000256" key="9">
    <source>
        <dbReference type="SAM" id="Coils"/>
    </source>
</evidence>
<dbReference type="GO" id="GO:0005789">
    <property type="term" value="C:endoplasmic reticulum membrane"/>
    <property type="evidence" value="ECO:0007669"/>
    <property type="project" value="TreeGrafter"/>
</dbReference>
<dbReference type="VEuPathDB" id="TriTrypDB:ECC02_005426"/>
<dbReference type="GO" id="GO:0005794">
    <property type="term" value="C:Golgi apparatus"/>
    <property type="evidence" value="ECO:0007669"/>
    <property type="project" value="TreeGrafter"/>
</dbReference>
<dbReference type="GO" id="GO:0031201">
    <property type="term" value="C:SNARE complex"/>
    <property type="evidence" value="ECO:0007669"/>
    <property type="project" value="TreeGrafter"/>
</dbReference>
<dbReference type="VEuPathDB" id="TriTrypDB:BCY84_02466"/>
<dbReference type="CDD" id="cd15862">
    <property type="entry name" value="SNARE_Vti1"/>
    <property type="match status" value="1"/>
</dbReference>
<keyword evidence="8 11" id="KW-0472">Membrane</keyword>
<evidence type="ECO:0000256" key="8">
    <source>
        <dbReference type="ARBA" id="ARBA00023136"/>
    </source>
</evidence>
<feature type="transmembrane region" description="Helical" evidence="11">
    <location>
        <begin position="12"/>
        <end position="43"/>
    </location>
</feature>
<evidence type="ECO:0000256" key="3">
    <source>
        <dbReference type="ARBA" id="ARBA00022448"/>
    </source>
</evidence>
<keyword evidence="7 9" id="KW-0175">Coiled coil</keyword>
<keyword evidence="5" id="KW-0653">Protein transport</keyword>
<sequence length="365" mass="41282">MSGASRLEDFYLCFFFFFFFIIIFLVCVCVCVCLLFVFVLWFASMCCLWHPAFAVVLVGGYDYYFAFFFFFHLCLLRLVERGWEGRVMSTLFQSYEEEYRDVVKSIREGLDGLRATLKREADGYNAPPATGPASRLQRGAQLVKLTTQLKELLNNMEYECNDVPVVHRPALRERLAECRRGARELEEEIAKTRGECAAADRLDLMGAPEKKGSAPVDARALGLDDETARHRLQMMQNTEKVKQASGTLNRAERLLNETEETGAAVMKNLRTQTETIQRINATTTGVNEEISEVSKILTKMHRTMVKHKSMLIGIILVLVVLIFVALYVSFLKHKKETPVQPSQTPTDAPELPKWGPDSGGGLPVD</sequence>
<dbReference type="SUPFAM" id="SSF58038">
    <property type="entry name" value="SNARE fusion complex"/>
    <property type="match status" value="1"/>
</dbReference>
<evidence type="ECO:0000256" key="4">
    <source>
        <dbReference type="ARBA" id="ARBA00022692"/>
    </source>
</evidence>
<evidence type="ECO:0000256" key="11">
    <source>
        <dbReference type="SAM" id="Phobius"/>
    </source>
</evidence>
<feature type="transmembrane region" description="Helical" evidence="11">
    <location>
        <begin position="309"/>
        <end position="330"/>
    </location>
</feature>
<feature type="coiled-coil region" evidence="9">
    <location>
        <begin position="241"/>
        <end position="268"/>
    </location>
</feature>
<evidence type="ECO:0000256" key="10">
    <source>
        <dbReference type="SAM" id="MobiDB-lite"/>
    </source>
</evidence>